<evidence type="ECO:0000313" key="4">
    <source>
        <dbReference type="Proteomes" id="UP000276991"/>
    </source>
</evidence>
<feature type="compositionally biased region" description="Polar residues" evidence="1">
    <location>
        <begin position="121"/>
        <end position="133"/>
    </location>
</feature>
<organism evidence="3 4">
    <name type="scientific">Acanthocheilonema viteae</name>
    <name type="common">Filarial nematode worm</name>
    <name type="synonym">Dipetalonema viteae</name>
    <dbReference type="NCBI Taxonomy" id="6277"/>
    <lineage>
        <taxon>Eukaryota</taxon>
        <taxon>Metazoa</taxon>
        <taxon>Ecdysozoa</taxon>
        <taxon>Nematoda</taxon>
        <taxon>Chromadorea</taxon>
        <taxon>Rhabditida</taxon>
        <taxon>Spirurina</taxon>
        <taxon>Spiruromorpha</taxon>
        <taxon>Filarioidea</taxon>
        <taxon>Onchocercidae</taxon>
        <taxon>Acanthocheilonema</taxon>
    </lineage>
</organism>
<name>A0A498SJL6_ACAVI</name>
<dbReference type="Proteomes" id="UP000276991">
    <property type="component" value="Unassembled WGS sequence"/>
</dbReference>
<dbReference type="AlphaFoldDB" id="A0A498SJL6"/>
<accession>A0A498SJL6</accession>
<dbReference type="EMBL" id="UPTC01000482">
    <property type="protein sequence ID" value="VBB28832.1"/>
    <property type="molecule type" value="Genomic_DNA"/>
</dbReference>
<evidence type="ECO:0000256" key="1">
    <source>
        <dbReference type="SAM" id="MobiDB-lite"/>
    </source>
</evidence>
<reference evidence="3 4" key="1">
    <citation type="submission" date="2018-08" db="EMBL/GenBank/DDBJ databases">
        <authorList>
            <person name="Laetsch R D."/>
            <person name="Stevens L."/>
            <person name="Kumar S."/>
            <person name="Blaxter L. M."/>
        </authorList>
    </citation>
    <scope>NUCLEOTIDE SEQUENCE [LARGE SCALE GENOMIC DNA]</scope>
</reference>
<proteinExistence type="predicted"/>
<gene>
    <name evidence="3" type="ORF">NAV_LOCUS3661</name>
</gene>
<keyword evidence="4" id="KW-1185">Reference proteome</keyword>
<feature type="signal peptide" evidence="2">
    <location>
        <begin position="1"/>
        <end position="17"/>
    </location>
</feature>
<keyword evidence="2" id="KW-0732">Signal</keyword>
<evidence type="ECO:0000313" key="3">
    <source>
        <dbReference type="EMBL" id="VBB28832.1"/>
    </source>
</evidence>
<feature type="chain" id="PRO_5019833390" evidence="2">
    <location>
        <begin position="18"/>
        <end position="218"/>
    </location>
</feature>
<evidence type="ECO:0000256" key="2">
    <source>
        <dbReference type="SAM" id="SignalP"/>
    </source>
</evidence>
<protein>
    <submittedName>
        <fullName evidence="3">Uncharacterized protein</fullName>
    </submittedName>
</protein>
<feature type="region of interest" description="Disordered" evidence="1">
    <location>
        <begin position="117"/>
        <end position="137"/>
    </location>
</feature>
<sequence>MFSLTLLLSTICAVVVAKEVIQKDIGQGVAVSNTRAHRFNQQNQLQSPTNNQLQYYNTDNQSVRNNIDDRSVWDDSDNQSIWDDSDNHSIWDNSDIYWNSNNSLLIDQLQNKLWNHKNNDSDQPWNRESNNNNRHSKRTCCDHSDITYNRSYEIYNNEQYNSPNNEEKQTTGVGQGRTTETYTYQAAEPSSSPPLNQTNDATRRQTNAMLRFVDFCTT</sequence>